<gene>
    <name evidence="1" type="ORF">GDO81_017556</name>
</gene>
<proteinExistence type="predicted"/>
<evidence type="ECO:0000313" key="2">
    <source>
        <dbReference type="Proteomes" id="UP000824782"/>
    </source>
</evidence>
<protein>
    <submittedName>
        <fullName evidence="1">Uncharacterized protein</fullName>
    </submittedName>
</protein>
<keyword evidence="2" id="KW-1185">Reference proteome</keyword>
<sequence>MLYRIVSMTTAFIPDLLVRGNCWRKLDVALAELRANIGSALPKSQPPCVCYESVTQGEPSDDEDSAMFTSSKSSTIFEFFSALI</sequence>
<name>A0AAV7A6F0_ENGPU</name>
<comment type="caution">
    <text evidence="1">The sequence shown here is derived from an EMBL/GenBank/DDBJ whole genome shotgun (WGS) entry which is preliminary data.</text>
</comment>
<dbReference type="AlphaFoldDB" id="A0AAV7A6F0"/>
<dbReference type="Proteomes" id="UP000824782">
    <property type="component" value="Unassembled WGS sequence"/>
</dbReference>
<evidence type="ECO:0000313" key="1">
    <source>
        <dbReference type="EMBL" id="KAG8555035.1"/>
    </source>
</evidence>
<reference evidence="1" key="1">
    <citation type="thesis" date="2020" institute="ProQuest LLC" country="789 East Eisenhower Parkway, Ann Arbor, MI, USA">
        <title>Comparative Genomics and Chromosome Evolution.</title>
        <authorList>
            <person name="Mudd A.B."/>
        </authorList>
    </citation>
    <scope>NUCLEOTIDE SEQUENCE</scope>
    <source>
        <strain evidence="1">237g6f4</strain>
        <tissue evidence="1">Blood</tissue>
    </source>
</reference>
<organism evidence="1 2">
    <name type="scientific">Engystomops pustulosus</name>
    <name type="common">Tungara frog</name>
    <name type="synonym">Physalaemus pustulosus</name>
    <dbReference type="NCBI Taxonomy" id="76066"/>
    <lineage>
        <taxon>Eukaryota</taxon>
        <taxon>Metazoa</taxon>
        <taxon>Chordata</taxon>
        <taxon>Craniata</taxon>
        <taxon>Vertebrata</taxon>
        <taxon>Euteleostomi</taxon>
        <taxon>Amphibia</taxon>
        <taxon>Batrachia</taxon>
        <taxon>Anura</taxon>
        <taxon>Neobatrachia</taxon>
        <taxon>Hyloidea</taxon>
        <taxon>Leptodactylidae</taxon>
        <taxon>Leiuperinae</taxon>
        <taxon>Engystomops</taxon>
    </lineage>
</organism>
<dbReference type="EMBL" id="WNYA01000009">
    <property type="protein sequence ID" value="KAG8555035.1"/>
    <property type="molecule type" value="Genomic_DNA"/>
</dbReference>
<accession>A0AAV7A6F0</accession>